<dbReference type="PANTHER" id="PTHR43591:SF24">
    <property type="entry name" value="2-METHOXY-6-POLYPRENYL-1,4-BENZOQUINOL METHYLASE, MITOCHONDRIAL"/>
    <property type="match status" value="1"/>
</dbReference>
<protein>
    <submittedName>
        <fullName evidence="2">SAM-dependent methyltransferase</fullName>
    </submittedName>
</protein>
<proteinExistence type="predicted"/>
<dbReference type="Pfam" id="PF08241">
    <property type="entry name" value="Methyltransf_11"/>
    <property type="match status" value="1"/>
</dbReference>
<dbReference type="AlphaFoldDB" id="A0A2T5MCA6"/>
<dbReference type="InterPro" id="IPR013216">
    <property type="entry name" value="Methyltransf_11"/>
</dbReference>
<dbReference type="Proteomes" id="UP000244248">
    <property type="component" value="Unassembled WGS sequence"/>
</dbReference>
<evidence type="ECO:0000259" key="1">
    <source>
        <dbReference type="Pfam" id="PF08241"/>
    </source>
</evidence>
<dbReference type="EMBL" id="QANS01000007">
    <property type="protein sequence ID" value="PTU30200.1"/>
    <property type="molecule type" value="Genomic_DNA"/>
</dbReference>
<dbReference type="GO" id="GO:0008757">
    <property type="term" value="F:S-adenosylmethionine-dependent methyltransferase activity"/>
    <property type="evidence" value="ECO:0007669"/>
    <property type="project" value="InterPro"/>
</dbReference>
<dbReference type="SUPFAM" id="SSF53335">
    <property type="entry name" value="S-adenosyl-L-methionine-dependent methyltransferases"/>
    <property type="match status" value="1"/>
</dbReference>
<dbReference type="Gene3D" id="3.40.50.150">
    <property type="entry name" value="Vaccinia Virus protein VP39"/>
    <property type="match status" value="1"/>
</dbReference>
<evidence type="ECO:0000313" key="2">
    <source>
        <dbReference type="EMBL" id="PTU30200.1"/>
    </source>
</evidence>
<reference evidence="2 3" key="1">
    <citation type="submission" date="2018-04" db="EMBL/GenBank/DDBJ databases">
        <title>Novel species isolated from glacier.</title>
        <authorList>
            <person name="Liu Q."/>
            <person name="Xin Y.-H."/>
        </authorList>
    </citation>
    <scope>NUCLEOTIDE SEQUENCE [LARGE SCALE GENOMIC DNA]</scope>
    <source>
        <strain evidence="2 3">GT1R17</strain>
    </source>
</reference>
<evidence type="ECO:0000313" key="3">
    <source>
        <dbReference type="Proteomes" id="UP000244248"/>
    </source>
</evidence>
<keyword evidence="3" id="KW-1185">Reference proteome</keyword>
<comment type="caution">
    <text evidence="2">The sequence shown here is derived from an EMBL/GenBank/DDBJ whole genome shotgun (WGS) entry which is preliminary data.</text>
</comment>
<dbReference type="OrthoDB" id="9777638at2"/>
<gene>
    <name evidence="2" type="ORF">CJD38_16805</name>
</gene>
<sequence length="265" mass="29142">MTTDPFAQFKAAQRESWALFSPLATFTTLAAASLVDFAEVSQGEVVLDVACGTGVVAITAGRRGAQVRGMDLSPVLLEDARRNAAVINAEIEFLEGDAEALPYADATFDVVLSQFGHIFAPRPEVAIAEMLRVLKPGGRIAFCTWPPELMIGRMFALTASYLPPPPGVASPAAWGDVNVVRQRLGDAVSDIRFQRDEMTVPTLSPQHYRAWMELTAGPLIRLVQTLSDQPDRLAKFRAEFEDLSRQFFVGNRVRQSFLMTRAVKR</sequence>
<keyword evidence="2" id="KW-0808">Transferase</keyword>
<feature type="domain" description="Methyltransferase type 11" evidence="1">
    <location>
        <begin position="47"/>
        <end position="142"/>
    </location>
</feature>
<name>A0A2T5MCA6_9GAMM</name>
<keyword evidence="2" id="KW-0489">Methyltransferase</keyword>
<organism evidence="2 3">
    <name type="scientific">Stenotrophobium rhamnosiphilum</name>
    <dbReference type="NCBI Taxonomy" id="2029166"/>
    <lineage>
        <taxon>Bacteria</taxon>
        <taxon>Pseudomonadati</taxon>
        <taxon>Pseudomonadota</taxon>
        <taxon>Gammaproteobacteria</taxon>
        <taxon>Nevskiales</taxon>
        <taxon>Nevskiaceae</taxon>
        <taxon>Stenotrophobium</taxon>
    </lineage>
</organism>
<accession>A0A2T5MCA6</accession>
<dbReference type="InterPro" id="IPR029063">
    <property type="entry name" value="SAM-dependent_MTases_sf"/>
</dbReference>
<dbReference type="RefSeq" id="WP_107941545.1">
    <property type="nucleotide sequence ID" value="NZ_QANS01000007.1"/>
</dbReference>
<dbReference type="GO" id="GO:0032259">
    <property type="term" value="P:methylation"/>
    <property type="evidence" value="ECO:0007669"/>
    <property type="project" value="UniProtKB-KW"/>
</dbReference>
<dbReference type="PANTHER" id="PTHR43591">
    <property type="entry name" value="METHYLTRANSFERASE"/>
    <property type="match status" value="1"/>
</dbReference>
<dbReference type="CDD" id="cd02440">
    <property type="entry name" value="AdoMet_MTases"/>
    <property type="match status" value="1"/>
</dbReference>